<reference evidence="2 3" key="1">
    <citation type="submission" date="2015-07" db="EMBL/GenBank/DDBJ databases">
        <title>The genome of Melipona quadrifasciata.</title>
        <authorList>
            <person name="Pan H."/>
            <person name="Kapheim K."/>
        </authorList>
    </citation>
    <scope>NUCLEOTIDE SEQUENCE [LARGE SCALE GENOMIC DNA]</scope>
    <source>
        <strain evidence="2">0111107301</strain>
        <tissue evidence="2">Whole body</tissue>
    </source>
</reference>
<gene>
    <name evidence="2" type="ORF">WN51_10912</name>
</gene>
<evidence type="ECO:0000313" key="2">
    <source>
        <dbReference type="EMBL" id="KOX77306.1"/>
    </source>
</evidence>
<dbReference type="Proteomes" id="UP000053105">
    <property type="component" value="Unassembled WGS sequence"/>
</dbReference>
<protein>
    <submittedName>
        <fullName evidence="2">Uncharacterized protein</fullName>
    </submittedName>
</protein>
<name>A0A0M9A682_9HYME</name>
<dbReference type="EMBL" id="KQ435733">
    <property type="protein sequence ID" value="KOX77306.1"/>
    <property type="molecule type" value="Genomic_DNA"/>
</dbReference>
<dbReference type="AlphaFoldDB" id="A0A0M9A682"/>
<accession>A0A0M9A682</accession>
<feature type="region of interest" description="Disordered" evidence="1">
    <location>
        <begin position="22"/>
        <end position="42"/>
    </location>
</feature>
<evidence type="ECO:0000256" key="1">
    <source>
        <dbReference type="SAM" id="MobiDB-lite"/>
    </source>
</evidence>
<organism evidence="2 3">
    <name type="scientific">Melipona quadrifasciata</name>
    <dbReference type="NCBI Taxonomy" id="166423"/>
    <lineage>
        <taxon>Eukaryota</taxon>
        <taxon>Metazoa</taxon>
        <taxon>Ecdysozoa</taxon>
        <taxon>Arthropoda</taxon>
        <taxon>Hexapoda</taxon>
        <taxon>Insecta</taxon>
        <taxon>Pterygota</taxon>
        <taxon>Neoptera</taxon>
        <taxon>Endopterygota</taxon>
        <taxon>Hymenoptera</taxon>
        <taxon>Apocrita</taxon>
        <taxon>Aculeata</taxon>
        <taxon>Apoidea</taxon>
        <taxon>Anthophila</taxon>
        <taxon>Apidae</taxon>
        <taxon>Melipona</taxon>
    </lineage>
</organism>
<proteinExistence type="predicted"/>
<evidence type="ECO:0000313" key="3">
    <source>
        <dbReference type="Proteomes" id="UP000053105"/>
    </source>
</evidence>
<keyword evidence="3" id="KW-1185">Reference proteome</keyword>
<sequence>MDFPSGLENLEAKMAQLDRKIQGIRRSSRPRDDEGSVSMHKLKTVEPPGSSLIYSWPSADDGYTRSKSNASLHHRNVNSGDNLETELGETIEKYRALRVTKHISSITSFCRARSDENAIEVLQKVAENSGFLRCFGHFCLANVVGVTASRRFEVERNAESIGRSQGNGKVPCLTCFGLHLTAFFELAGGKEFLSANKIIKVALNQRVGQTMANYYKTATSMKNRHREHFKDKRVASVACFTLRRMGKVFRETSSNVVVPGKID</sequence>